<reference evidence="5 6" key="1">
    <citation type="submission" date="2024-10" db="EMBL/GenBank/DDBJ databases">
        <title>Updated reference genomes for cyclostephanoid diatoms.</title>
        <authorList>
            <person name="Roberts W.R."/>
            <person name="Alverson A.J."/>
        </authorList>
    </citation>
    <scope>NUCLEOTIDE SEQUENCE [LARGE SCALE GENOMIC DNA]</scope>
    <source>
        <strain evidence="5 6">AJA010-31</strain>
    </source>
</reference>
<evidence type="ECO:0000256" key="2">
    <source>
        <dbReference type="ARBA" id="ARBA00022801"/>
    </source>
</evidence>
<evidence type="ECO:0000259" key="3">
    <source>
        <dbReference type="Pfam" id="PF00326"/>
    </source>
</evidence>
<evidence type="ECO:0000313" key="5">
    <source>
        <dbReference type="EMBL" id="KAL3780999.1"/>
    </source>
</evidence>
<name>A0ABD3NYE1_9STRA</name>
<evidence type="ECO:0000256" key="1">
    <source>
        <dbReference type="ARBA" id="ARBA00022729"/>
    </source>
</evidence>
<evidence type="ECO:0000259" key="4">
    <source>
        <dbReference type="Pfam" id="PF13324"/>
    </source>
</evidence>
<evidence type="ECO:0000313" key="6">
    <source>
        <dbReference type="Proteomes" id="UP001530400"/>
    </source>
</evidence>
<keyword evidence="1" id="KW-0732">Signal</keyword>
<accession>A0ABD3NYE1</accession>
<feature type="domain" description="Peptidase S9 prolyl oligopeptidase catalytic" evidence="3">
    <location>
        <begin position="1086"/>
        <end position="1240"/>
    </location>
</feature>
<dbReference type="Gene3D" id="3.40.50.1820">
    <property type="entry name" value="alpha/beta hydrolase"/>
    <property type="match status" value="1"/>
</dbReference>
<dbReference type="PANTHER" id="PTHR42776">
    <property type="entry name" value="SERINE PEPTIDASE S9 FAMILY MEMBER"/>
    <property type="match status" value="1"/>
</dbReference>
<feature type="domain" description="Cyclin-D1-binding protein 1-like N-terminal" evidence="4">
    <location>
        <begin position="87"/>
        <end position="226"/>
    </location>
</feature>
<keyword evidence="6" id="KW-1185">Reference proteome</keyword>
<dbReference type="InterPro" id="IPR049317">
    <property type="entry name" value="GCIP-like_N"/>
</dbReference>
<keyword evidence="2" id="KW-0378">Hydrolase</keyword>
<dbReference type="PANTHER" id="PTHR42776:SF13">
    <property type="entry name" value="DIPEPTIDYL-PEPTIDASE 5"/>
    <property type="match status" value="1"/>
</dbReference>
<dbReference type="SUPFAM" id="SSF53474">
    <property type="entry name" value="alpha/beta-Hydrolases"/>
    <property type="match status" value="1"/>
</dbReference>
<proteinExistence type="predicted"/>
<evidence type="ECO:0008006" key="7">
    <source>
        <dbReference type="Google" id="ProtNLM"/>
    </source>
</evidence>
<dbReference type="AlphaFoldDB" id="A0ABD3NYE1"/>
<organism evidence="5 6">
    <name type="scientific">Cyclotella atomus</name>
    <dbReference type="NCBI Taxonomy" id="382360"/>
    <lineage>
        <taxon>Eukaryota</taxon>
        <taxon>Sar</taxon>
        <taxon>Stramenopiles</taxon>
        <taxon>Ochrophyta</taxon>
        <taxon>Bacillariophyta</taxon>
        <taxon>Coscinodiscophyceae</taxon>
        <taxon>Thalassiosirophycidae</taxon>
        <taxon>Stephanodiscales</taxon>
        <taxon>Stephanodiscaceae</taxon>
        <taxon>Cyclotella</taxon>
    </lineage>
</organism>
<gene>
    <name evidence="5" type="ORF">ACHAWO_007460</name>
</gene>
<protein>
    <recommendedName>
        <fullName evidence="7">Peptidase S9 prolyl oligopeptidase catalytic domain-containing protein</fullName>
    </recommendedName>
</protein>
<dbReference type="InterPro" id="IPR029058">
    <property type="entry name" value="AB_hydrolase_fold"/>
</dbReference>
<dbReference type="GO" id="GO:0016787">
    <property type="term" value="F:hydrolase activity"/>
    <property type="evidence" value="ECO:0007669"/>
    <property type="project" value="UniProtKB-KW"/>
</dbReference>
<dbReference type="Pfam" id="PF13324">
    <property type="entry name" value="GCIP_N"/>
    <property type="match status" value="1"/>
</dbReference>
<comment type="caution">
    <text evidence="5">The sequence shown here is derived from an EMBL/GenBank/DDBJ whole genome shotgun (WGS) entry which is preliminary data.</text>
</comment>
<sequence>MASANLNIEVLAVLTQLADTLSRLNEHASTPQTNDLGSESAIQEITQDTANLALSNEAQTPHPTPVHLTHYRTQPPSLVEAYTHISTGAQYIHATSTKYTLVSKIDYEKEGGNLAVELRKGAELIAAATLTVFSPETGCGPSVKRYVKQFARGVIASVISLITSFEDGTALAGGQSNQIGPQKTGAVWSACDAYVQLPKGNRNAMRRECMTWVRDCMDSTSEFEEVMNLGEREDGNDEELTYEEEMYTAREMKIVKAAVNVMKCTKNVLGLVLKACDCVGDVIEMTNDTQHDESISHEKRLEMLAWINQLHERARSLGEGVTDFGILLYHPLELNNKASESMLAQQLNLQLLSLERCVNCIGGDADVKMFMSEEVKETVEKLRSGVKARAAESKSFRKEQRGKKHKTMTSSYKLPSPLLQRLFLPPRDPSLQLSSSLRYLLLLTEPPLPSIEAIARPQEKLAGLRFDPALLVPSTVVDWASELTIRELASSKEWKVELPAHFEGIRYVRFHPTKDLFVFTAKVKDEQRLELYKCFFDEVQQQWVLNHIPLERQMNFITGSAYQFNGDELLCLTVPINDPEPPVEPGQLFVEKNARKAPGRTYQDLLKNDYDEAKLRHYLSVELVSLNVSGLSCEVKLIPQSSGGAIIPSTTSKLIPHNPSKPLLYSIQPSPSKRFLLITLLTTFSFSVPLSKFGKVIQIWDLQSEKVIPVVSLPVDDEVPLSYDACSRHPRMFQWHPLDDVLMYVEALDGGDNTKDVGEHGERDAVYMRRLSVESSGDLILQEAVKLVGLQWRFSDLDYMQSGMAIIEEYRWKDRLERKWILDKDGNKVKMLWERCWQDRYNAPGEPLMRRMGENGQFFIVQPTETSIFLKGAGASPLGDRPFLDVCDFGSEEISMKRLWRCAAPVEGELDPEKEPGGVLPEERKDVFESFVCLMGDTDTVLIGRESKTTPRNYFSTKLSSLGTENQVTFFEHPQPDLLGVTKELVQYKREDGVDLTCNMYLPANYDGTPRPTLFWAYPREFKDAKAAGQVKGSMHTFVYARWASPIHWAARGWVVMDDFALPVIGEGDKQPNDTFIEQIVMGAKAAVEYASTRGVCDPNRCAVGGHSYGSFMTAHLLSHTNLFAAGIGRSGAFNRTLTPMSFQSEDRSIWEAPDTYITMSPLMHVKKYSEQERVGKMLLIHGEADENSGTFPMQSERYFAALKAFGIESKLVLLPHERHGYRAKESILHMAYEQEEWLKTLEIESSS</sequence>
<dbReference type="Pfam" id="PF00326">
    <property type="entry name" value="Peptidase_S9"/>
    <property type="match status" value="1"/>
</dbReference>
<dbReference type="EMBL" id="JALLPJ020000866">
    <property type="protein sequence ID" value="KAL3780999.1"/>
    <property type="molecule type" value="Genomic_DNA"/>
</dbReference>
<dbReference type="InterPro" id="IPR001375">
    <property type="entry name" value="Peptidase_S9_cat"/>
</dbReference>
<dbReference type="Proteomes" id="UP001530400">
    <property type="component" value="Unassembled WGS sequence"/>
</dbReference>
<dbReference type="Gene3D" id="1.20.1410.10">
    <property type="entry name" value="I/LWEQ domain"/>
    <property type="match status" value="1"/>
</dbReference>